<evidence type="ECO:0000259" key="1">
    <source>
        <dbReference type="Pfam" id="PF21986"/>
    </source>
</evidence>
<name>A0ABR0TL12_AURPU</name>
<reference evidence="2 3" key="1">
    <citation type="submission" date="2023-11" db="EMBL/GenBank/DDBJ databases">
        <title>Draft genome sequence and annotation of the polyextremotolerant black yeast-like fungus Aureobasidium pullulans NRRL 62042.</title>
        <authorList>
            <person name="Dielentheis-Frenken M.R.E."/>
            <person name="Wibberg D."/>
            <person name="Blank L.M."/>
            <person name="Tiso T."/>
        </authorList>
    </citation>
    <scope>NUCLEOTIDE SEQUENCE [LARGE SCALE GENOMIC DNA]</scope>
    <source>
        <strain evidence="2 3">NRRL 62042</strain>
    </source>
</reference>
<comment type="caution">
    <text evidence="2">The sequence shown here is derived from an EMBL/GenBank/DDBJ whole genome shotgun (WGS) entry which is preliminary data.</text>
</comment>
<dbReference type="InterPro" id="IPR053844">
    <property type="entry name" value="AH_C"/>
</dbReference>
<evidence type="ECO:0000313" key="2">
    <source>
        <dbReference type="EMBL" id="KAK6004837.1"/>
    </source>
</evidence>
<keyword evidence="3" id="KW-1185">Reference proteome</keyword>
<proteinExistence type="predicted"/>
<gene>
    <name evidence="2" type="ORF">QM012_007616</name>
</gene>
<evidence type="ECO:0000313" key="3">
    <source>
        <dbReference type="Proteomes" id="UP001341245"/>
    </source>
</evidence>
<sequence length="141" mass="15532">MDEGIAHSSPIDDERIDLAVVGAHLSGFPLNHDLVKLDAILQTRTTTSPRYRLYELQNTAPPKPGFVRAPDHGACIDIEVWSIPSNAVGRFLTTIPSPLGLGSIELSNGRWVTGFICEPYGLHDAKDITQYGGWRTYTERS</sequence>
<dbReference type="EMBL" id="JASGXD010000006">
    <property type="protein sequence ID" value="KAK6004837.1"/>
    <property type="molecule type" value="Genomic_DNA"/>
</dbReference>
<accession>A0ABR0TL12</accession>
<dbReference type="Proteomes" id="UP001341245">
    <property type="component" value="Unassembled WGS sequence"/>
</dbReference>
<protein>
    <recommendedName>
        <fullName evidence="1">Allophanate hydrolase C-terminal domain-containing protein</fullName>
    </recommendedName>
</protein>
<organism evidence="2 3">
    <name type="scientific">Aureobasidium pullulans</name>
    <name type="common">Black yeast</name>
    <name type="synonym">Pullularia pullulans</name>
    <dbReference type="NCBI Taxonomy" id="5580"/>
    <lineage>
        <taxon>Eukaryota</taxon>
        <taxon>Fungi</taxon>
        <taxon>Dikarya</taxon>
        <taxon>Ascomycota</taxon>
        <taxon>Pezizomycotina</taxon>
        <taxon>Dothideomycetes</taxon>
        <taxon>Dothideomycetidae</taxon>
        <taxon>Dothideales</taxon>
        <taxon>Saccotheciaceae</taxon>
        <taxon>Aureobasidium</taxon>
    </lineage>
</organism>
<dbReference type="Gene3D" id="3.10.490.10">
    <property type="entry name" value="Gamma-glutamyl cyclotransferase-like"/>
    <property type="match status" value="1"/>
</dbReference>
<dbReference type="Pfam" id="PF21986">
    <property type="entry name" value="AH_C"/>
    <property type="match status" value="1"/>
</dbReference>
<feature type="domain" description="Allophanate hydrolase C-terminal" evidence="1">
    <location>
        <begin position="16"/>
        <end position="138"/>
    </location>
</feature>